<evidence type="ECO:0000313" key="1">
    <source>
        <dbReference type="EMBL" id="TDQ47005.1"/>
    </source>
</evidence>
<accession>A0A4R6UP57</accession>
<reference evidence="1 2" key="1">
    <citation type="submission" date="2019-03" db="EMBL/GenBank/DDBJ databases">
        <title>Genomic Encyclopedia of Type Strains, Phase IV (KMG-IV): sequencing the most valuable type-strain genomes for metagenomic binning, comparative biology and taxonomic classification.</title>
        <authorList>
            <person name="Goeker M."/>
        </authorList>
    </citation>
    <scope>NUCLEOTIDE SEQUENCE [LARGE SCALE GENOMIC DNA]</scope>
    <source>
        <strain evidence="1 2">DSM 45775</strain>
    </source>
</reference>
<dbReference type="Proteomes" id="UP000295705">
    <property type="component" value="Unassembled WGS sequence"/>
</dbReference>
<proteinExistence type="predicted"/>
<comment type="caution">
    <text evidence="1">The sequence shown here is derived from an EMBL/GenBank/DDBJ whole genome shotgun (WGS) entry which is preliminary data.</text>
</comment>
<organism evidence="1 2">
    <name type="scientific">Actinomycetospora succinea</name>
    <dbReference type="NCBI Taxonomy" id="663603"/>
    <lineage>
        <taxon>Bacteria</taxon>
        <taxon>Bacillati</taxon>
        <taxon>Actinomycetota</taxon>
        <taxon>Actinomycetes</taxon>
        <taxon>Pseudonocardiales</taxon>
        <taxon>Pseudonocardiaceae</taxon>
        <taxon>Actinomycetospora</taxon>
    </lineage>
</organism>
<dbReference type="EMBL" id="SNYO01000014">
    <property type="protein sequence ID" value="TDQ47005.1"/>
    <property type="molecule type" value="Genomic_DNA"/>
</dbReference>
<sequence>MTTDLLGTELTAPETALLGAYDTLRALAADDDLAPCAAAGVRAALAHLGVVVTDLGLRFEHLLDDGV</sequence>
<dbReference type="AlphaFoldDB" id="A0A4R6UP57"/>
<protein>
    <submittedName>
        <fullName evidence="1">Uncharacterized protein</fullName>
    </submittedName>
</protein>
<keyword evidence="2" id="KW-1185">Reference proteome</keyword>
<dbReference type="RefSeq" id="WP_133829927.1">
    <property type="nucleotide sequence ID" value="NZ_BAABHR010000059.1"/>
</dbReference>
<name>A0A4R6UP57_9PSEU</name>
<gene>
    <name evidence="1" type="ORF">EV188_11493</name>
</gene>
<evidence type="ECO:0000313" key="2">
    <source>
        <dbReference type="Proteomes" id="UP000295705"/>
    </source>
</evidence>